<dbReference type="EMBL" id="PUEJ01000003">
    <property type="protein sequence ID" value="PRH88163.1"/>
    <property type="molecule type" value="Genomic_DNA"/>
</dbReference>
<dbReference type="OrthoDB" id="9799947at2"/>
<keyword evidence="3" id="KW-1185">Reference proteome</keyword>
<gene>
    <name evidence="2" type="ORF">C5L14_09795</name>
</gene>
<evidence type="ECO:0000256" key="1">
    <source>
        <dbReference type="SAM" id="SignalP"/>
    </source>
</evidence>
<dbReference type="Proteomes" id="UP000237682">
    <property type="component" value="Unassembled WGS sequence"/>
</dbReference>
<feature type="chain" id="PRO_5015661488" description="DUF5666 domain-containing protein" evidence="1">
    <location>
        <begin position="22"/>
        <end position="200"/>
    </location>
</feature>
<organism evidence="2 3">
    <name type="scientific">Labrys okinawensis</name>
    <dbReference type="NCBI Taxonomy" id="346911"/>
    <lineage>
        <taxon>Bacteria</taxon>
        <taxon>Pseudomonadati</taxon>
        <taxon>Pseudomonadota</taxon>
        <taxon>Alphaproteobacteria</taxon>
        <taxon>Hyphomicrobiales</taxon>
        <taxon>Xanthobacteraceae</taxon>
        <taxon>Labrys</taxon>
    </lineage>
</organism>
<comment type="caution">
    <text evidence="2">The sequence shown here is derived from an EMBL/GenBank/DDBJ whole genome shotgun (WGS) entry which is preliminary data.</text>
</comment>
<evidence type="ECO:0008006" key="4">
    <source>
        <dbReference type="Google" id="ProtNLM"/>
    </source>
</evidence>
<sequence length="200" mass="20986">MTKPYRLAGLLALAFLVPAQAQEAPRKIFRGTVETLDSKGLSLKTKDGQSVSIHLTPDWKARLVAPIGVEAIHAGSFIGTAQIPQADGSGKSLEVHVFPPGVKSGEGERDWDSQPGARMTNGTVGGEVVSTAAGREVTLSFPGGSRKIVIPREVPVVQFNAAERTIIKPGIAVFVVAQPDGKDWRTNSVATGQNGAAPPM</sequence>
<dbReference type="RefSeq" id="WP_105861829.1">
    <property type="nucleotide sequence ID" value="NZ_PUEJ01000003.1"/>
</dbReference>
<accession>A0A2S9QFN7</accession>
<protein>
    <recommendedName>
        <fullName evidence="4">DUF5666 domain-containing protein</fullName>
    </recommendedName>
</protein>
<evidence type="ECO:0000313" key="3">
    <source>
        <dbReference type="Proteomes" id="UP000237682"/>
    </source>
</evidence>
<evidence type="ECO:0000313" key="2">
    <source>
        <dbReference type="EMBL" id="PRH88163.1"/>
    </source>
</evidence>
<name>A0A2S9QFN7_9HYPH</name>
<keyword evidence="1" id="KW-0732">Signal</keyword>
<proteinExistence type="predicted"/>
<dbReference type="AlphaFoldDB" id="A0A2S9QFN7"/>
<reference evidence="2 3" key="1">
    <citation type="submission" date="2018-02" db="EMBL/GenBank/DDBJ databases">
        <title>Whole genome sequencing of endophytic bacterium.</title>
        <authorList>
            <person name="Eedara R."/>
            <person name="Podile A.R."/>
        </authorList>
    </citation>
    <scope>NUCLEOTIDE SEQUENCE [LARGE SCALE GENOMIC DNA]</scope>
    <source>
        <strain evidence="2 3">RP1T</strain>
    </source>
</reference>
<feature type="signal peptide" evidence="1">
    <location>
        <begin position="1"/>
        <end position="21"/>
    </location>
</feature>